<keyword evidence="2" id="KW-1133">Transmembrane helix</keyword>
<keyword evidence="2" id="KW-0812">Transmembrane</keyword>
<evidence type="ECO:0000256" key="1">
    <source>
        <dbReference type="SAM" id="MobiDB-lite"/>
    </source>
</evidence>
<reference evidence="3 4" key="1">
    <citation type="journal article" date="2016" name="Front. Microbiol.">
        <title>Genomic Resource of Rice Seed Associated Bacteria.</title>
        <authorList>
            <person name="Midha S."/>
            <person name="Bansal K."/>
            <person name="Sharma S."/>
            <person name="Kumar N."/>
            <person name="Patil P.P."/>
            <person name="Chaudhry V."/>
            <person name="Patil P.B."/>
        </authorList>
    </citation>
    <scope>NUCLEOTIDE SEQUENCE [LARGE SCALE GENOMIC DNA]</scope>
    <source>
        <strain evidence="3 4">NS184</strain>
    </source>
</reference>
<dbReference type="AlphaFoldDB" id="A0A175RZI2"/>
<evidence type="ECO:0000313" key="4">
    <source>
        <dbReference type="Proteomes" id="UP000078252"/>
    </source>
</evidence>
<comment type="caution">
    <text evidence="3">The sequence shown here is derived from an EMBL/GenBank/DDBJ whole genome shotgun (WGS) entry which is preliminary data.</text>
</comment>
<feature type="transmembrane region" description="Helical" evidence="2">
    <location>
        <begin position="135"/>
        <end position="155"/>
    </location>
</feature>
<dbReference type="RefSeq" id="WP_058725213.1">
    <property type="nucleotide sequence ID" value="NZ_LDQC01000031.1"/>
</dbReference>
<gene>
    <name evidence="3" type="ORF">NS184_05945</name>
</gene>
<dbReference type="PATRIC" id="fig|33881.3.peg.1485"/>
<organism evidence="3 4">
    <name type="scientific">Curtobacterium luteum</name>
    <dbReference type="NCBI Taxonomy" id="33881"/>
    <lineage>
        <taxon>Bacteria</taxon>
        <taxon>Bacillati</taxon>
        <taxon>Actinomycetota</taxon>
        <taxon>Actinomycetes</taxon>
        <taxon>Micrococcales</taxon>
        <taxon>Microbacteriaceae</taxon>
        <taxon>Curtobacterium</taxon>
    </lineage>
</organism>
<evidence type="ECO:0000256" key="2">
    <source>
        <dbReference type="SAM" id="Phobius"/>
    </source>
</evidence>
<name>A0A175RZI2_9MICO</name>
<proteinExistence type="predicted"/>
<feature type="transmembrane region" description="Helical" evidence="2">
    <location>
        <begin position="52"/>
        <end position="73"/>
    </location>
</feature>
<feature type="transmembrane region" description="Helical" evidence="2">
    <location>
        <begin position="161"/>
        <end position="180"/>
    </location>
</feature>
<protein>
    <submittedName>
        <fullName evidence="3">Uncharacterized protein</fullName>
    </submittedName>
</protein>
<feature type="region of interest" description="Disordered" evidence="1">
    <location>
        <begin position="193"/>
        <end position="221"/>
    </location>
</feature>
<dbReference type="EMBL" id="LDQC01000031">
    <property type="protein sequence ID" value="KTR08364.1"/>
    <property type="molecule type" value="Genomic_DNA"/>
</dbReference>
<sequence>MFRLGWQVFRTRLPELVSDRDRRRLVVVAAIVAPVVFVGLLVVAALTDGITAGGTVAALLFGTAAGGFSMVFCRIGPKGWAIPPVPSIGWRTQEAVARYYRRNPPPVAPEHRDIVLRGIDVYRDLVVRATLQSSFLLGSWVLGLVGGILVAITETVTHGPVFLYAPVWPLIAGGYGIIGIRTLGRQEQLRVEASALPPVPPPPKRGRPGGPSGSKLALPGE</sequence>
<accession>A0A175RZI2</accession>
<keyword evidence="2" id="KW-0472">Membrane</keyword>
<feature type="transmembrane region" description="Helical" evidence="2">
    <location>
        <begin position="25"/>
        <end position="46"/>
    </location>
</feature>
<evidence type="ECO:0000313" key="3">
    <source>
        <dbReference type="EMBL" id="KTR08364.1"/>
    </source>
</evidence>
<dbReference type="Proteomes" id="UP000078252">
    <property type="component" value="Unassembled WGS sequence"/>
</dbReference>